<dbReference type="EMBL" id="VDLU01000001">
    <property type="protein sequence ID" value="TNJ30256.1"/>
    <property type="molecule type" value="Genomic_DNA"/>
</dbReference>
<protein>
    <submittedName>
        <fullName evidence="2">Uncharacterized protein</fullName>
    </submittedName>
</protein>
<feature type="region of interest" description="Disordered" evidence="1">
    <location>
        <begin position="1514"/>
        <end position="1606"/>
    </location>
</feature>
<evidence type="ECO:0000313" key="2">
    <source>
        <dbReference type="EMBL" id="TNJ30256.1"/>
    </source>
</evidence>
<evidence type="ECO:0000256" key="1">
    <source>
        <dbReference type="SAM" id="MobiDB-lite"/>
    </source>
</evidence>
<evidence type="ECO:0000313" key="3">
    <source>
        <dbReference type="Proteomes" id="UP000315496"/>
    </source>
</evidence>
<gene>
    <name evidence="2" type="ORF">GMRT_14205</name>
</gene>
<dbReference type="Proteomes" id="UP000315496">
    <property type="component" value="Chromosome 1"/>
</dbReference>
<dbReference type="OrthoDB" id="10251269at2759"/>
<organism evidence="2 3">
    <name type="scientific">Giardia muris</name>
    <dbReference type="NCBI Taxonomy" id="5742"/>
    <lineage>
        <taxon>Eukaryota</taxon>
        <taxon>Metamonada</taxon>
        <taxon>Diplomonadida</taxon>
        <taxon>Hexamitidae</taxon>
        <taxon>Giardiinae</taxon>
        <taxon>Giardia</taxon>
    </lineage>
</organism>
<feature type="compositionally biased region" description="Polar residues" evidence="1">
    <location>
        <begin position="1566"/>
        <end position="1576"/>
    </location>
</feature>
<name>A0A4Z1SX10_GIAMU</name>
<keyword evidence="3" id="KW-1185">Reference proteome</keyword>
<proteinExistence type="predicted"/>
<comment type="caution">
    <text evidence="2">The sequence shown here is derived from an EMBL/GenBank/DDBJ whole genome shotgun (WGS) entry which is preliminary data.</text>
</comment>
<reference evidence="2 3" key="1">
    <citation type="submission" date="2019-05" db="EMBL/GenBank/DDBJ databases">
        <title>The compact genome of Giardia muris reveals important steps in the evolution of intestinal protozoan parasites.</title>
        <authorList>
            <person name="Xu F."/>
            <person name="Jimenez-Gonzalez A."/>
            <person name="Einarsson E."/>
            <person name="Astvaldsson A."/>
            <person name="Peirasmaki D."/>
            <person name="Eckmann L."/>
            <person name="Andersson J.O."/>
            <person name="Svard S.G."/>
            <person name="Jerlstrom-Hultqvist J."/>
        </authorList>
    </citation>
    <scope>NUCLEOTIDE SEQUENCE [LARGE SCALE GENOMIC DNA]</scope>
    <source>
        <strain evidence="2 3">Roberts-Thomson</strain>
    </source>
</reference>
<accession>A0A4Z1SX10</accession>
<dbReference type="VEuPathDB" id="GiardiaDB:GMRT_14205"/>
<sequence length="1629" mass="181837">MTIKYTDIGVASDIQSAAIAPQSGRLYCLATDELICINTSEQIPKLQWTFSLADVYTDTFKKACTSFLSRLTLSTRAKHYMKPCLSLCEHYLIVAIKSPKRTASIVFIFNVESDEVPRHLRTFEHNAEIVAIIRDHQGSDFLIALPNGLIRYQFNSIMKNYDQVDLDIQSVLTRGKTRQGLSGMALLPGSYLLVMDDSLYVLNSDLLLGHHLTLECTFLDVRSARVVTREKELNFYLVLGVLARAQGENQPATCVIHVLKQIPRRSKFSYNTATLTIPMRGINVSDDFSMLQSSFSEEGAFLNVVLTGSASDPFVVSLSTEFEDKAVITPAFLPVYYDAEQLNTFQQKGRNKIVLEAHVTGSDMATVAPALAVRANEANLFSRQFLDLLTCTDMVGDANDNGDGQSPLSKVISVSMFLSTPTELFATTFREKSVHAARKLMRESEPGISSVQQAEEILKKVGCLNEPTNETHELYQYQDFYSYAVVFACIRFSQLRPVLLSSIKRRDHREHLQDIPLTGLAFTNDTQYTFPNIRPIIYIVDVVLDGCIKLVQALADRSMLEDDEVYRLLRGLCNDLQPIMSSATGIISALYMERVLSEDLTRRIITLELLGDAVSNSMSLLYFISNMRTLCRTPFPLTCVGAEKMRGIARISEYSGWKNNMHVCTARSQAIASSQRWSIQYNTKDETLTYFNCDETGFALLAKSIAYAHGQDTIGNLIYTRELGYFGVDNELNYIRMEPHHIPDYKALYSVNNKVGNTAIWSIVRYLSFLGGTSKDFVASLLYSREYVEMHQEGTPPGLIRMTIAEALKTLTQTYKAGMATASGRLIGQEQISSTAALLTESGVHACRIFIIYCLLMDGQDGRTCLDACYTLCRIQNFSTRGFIYRTVKVPMQDGISGTTTLVQQQEYYARCIYLAARIIFSIDTGYAGTLDGSLKDVGACSDQLLLNQLMDNPSEADFIGIQLLTRDMHSDLTITALRRLLFHALSFLPYSCALDNATSSVSHETVEKSSKMWAGRLCHLALLRNLTSLAWPLAMSSLESAEENHIHSLWPAHPGSAKTELMLRSCLIFSVFTSLQKPPENFSAQEHQRHMERLINRQMAGAVYQLRKDLNKIVSEDTCVCFDVALGLRLCYIFAELATNQYRIEELYKEMNPELLASSASDHLVEPMPRFRIDLTKSLGHSGIAGAQMLLSGGSLRVDQLVDGGSEVSISMTKHPVPIYCKLINYSPITRVEISAVTTFCLYHPTLFSYLLRFLLLHNIREGIQFFEVLQVIENTDSRRERNQDRSLHECILAIKGMKAQMPGCITFSANEQPGGETLSISRLTLSAVTRTGHQGFDMRPQLHLPYNLSEAGKKASNGQVPDALSRSFLSYDVLDVTTAQQDALTETRVLRIPQAREMGVIHADATQPLFILKRVNKPMQIQHQNPFGQGYEEFNALPAQQELPYNVPGKQQGLAFEIPSTNTAIQRRAQGTVGIPIRRMNQFAGVSNAGPQPYALRQRDAQQRAAQIGLRPPVRTPAAPTNTLSPTKGVDVPKQPRPAITGYRKPAPQTRFGVTPASKPTMGGQPQRNVSPTGQEPIVKQSPPVPALKSAMKTRTRNEQLAKSKSVRFMDERTDLQEEVRKAFTGQ</sequence>